<dbReference type="EMBL" id="JACGWJ010000897">
    <property type="protein sequence ID" value="KAL0287098.1"/>
    <property type="molecule type" value="Genomic_DNA"/>
</dbReference>
<proteinExistence type="predicted"/>
<accession>A0AAW2IZ27</accession>
<evidence type="ECO:0000313" key="1">
    <source>
        <dbReference type="EMBL" id="KAL0287098.1"/>
    </source>
</evidence>
<dbReference type="AlphaFoldDB" id="A0AAW2IZ27"/>
<organism evidence="1">
    <name type="scientific">Sesamum radiatum</name>
    <name type="common">Black benniseed</name>
    <dbReference type="NCBI Taxonomy" id="300843"/>
    <lineage>
        <taxon>Eukaryota</taxon>
        <taxon>Viridiplantae</taxon>
        <taxon>Streptophyta</taxon>
        <taxon>Embryophyta</taxon>
        <taxon>Tracheophyta</taxon>
        <taxon>Spermatophyta</taxon>
        <taxon>Magnoliopsida</taxon>
        <taxon>eudicotyledons</taxon>
        <taxon>Gunneridae</taxon>
        <taxon>Pentapetalae</taxon>
        <taxon>asterids</taxon>
        <taxon>lamiids</taxon>
        <taxon>Lamiales</taxon>
        <taxon>Pedaliaceae</taxon>
        <taxon>Sesamum</taxon>
    </lineage>
</organism>
<sequence>MHDGSTYRRVTENIVPEALVKVDHRQPISASLRTASRTRDELVVLQVGPKGCNPSCFF</sequence>
<name>A0AAW2IZ27_SESRA</name>
<comment type="caution">
    <text evidence="1">The sequence shown here is derived from an EMBL/GenBank/DDBJ whole genome shotgun (WGS) entry which is preliminary data.</text>
</comment>
<reference evidence="1" key="1">
    <citation type="submission" date="2020-06" db="EMBL/GenBank/DDBJ databases">
        <authorList>
            <person name="Li T."/>
            <person name="Hu X."/>
            <person name="Zhang T."/>
            <person name="Song X."/>
            <person name="Zhang H."/>
            <person name="Dai N."/>
            <person name="Sheng W."/>
            <person name="Hou X."/>
            <person name="Wei L."/>
        </authorList>
    </citation>
    <scope>NUCLEOTIDE SEQUENCE</scope>
    <source>
        <strain evidence="1">G02</strain>
        <tissue evidence="1">Leaf</tissue>
    </source>
</reference>
<evidence type="ECO:0008006" key="2">
    <source>
        <dbReference type="Google" id="ProtNLM"/>
    </source>
</evidence>
<protein>
    <recommendedName>
        <fullName evidence="2">Radical SAM protein</fullName>
    </recommendedName>
</protein>
<gene>
    <name evidence="1" type="ORF">Sradi_7131700</name>
</gene>
<reference evidence="1" key="2">
    <citation type="journal article" date="2024" name="Plant">
        <title>Genomic evolution and insights into agronomic trait innovations of Sesamum species.</title>
        <authorList>
            <person name="Miao H."/>
            <person name="Wang L."/>
            <person name="Qu L."/>
            <person name="Liu H."/>
            <person name="Sun Y."/>
            <person name="Le M."/>
            <person name="Wang Q."/>
            <person name="Wei S."/>
            <person name="Zheng Y."/>
            <person name="Lin W."/>
            <person name="Duan Y."/>
            <person name="Cao H."/>
            <person name="Xiong S."/>
            <person name="Wang X."/>
            <person name="Wei L."/>
            <person name="Li C."/>
            <person name="Ma Q."/>
            <person name="Ju M."/>
            <person name="Zhao R."/>
            <person name="Li G."/>
            <person name="Mu C."/>
            <person name="Tian Q."/>
            <person name="Mei H."/>
            <person name="Zhang T."/>
            <person name="Gao T."/>
            <person name="Zhang H."/>
        </authorList>
    </citation>
    <scope>NUCLEOTIDE SEQUENCE</scope>
    <source>
        <strain evidence="1">G02</strain>
    </source>
</reference>